<dbReference type="InterPro" id="IPR011467">
    <property type="entry name" value="DUF1573"/>
</dbReference>
<gene>
    <name evidence="1" type="ORF">ACFOSV_14755</name>
</gene>
<dbReference type="Gene3D" id="2.60.40.10">
    <property type="entry name" value="Immunoglobulins"/>
    <property type="match status" value="2"/>
</dbReference>
<comment type="caution">
    <text evidence="1">The sequence shown here is derived from an EMBL/GenBank/DDBJ whole genome shotgun (WGS) entry which is preliminary data.</text>
</comment>
<dbReference type="RefSeq" id="WP_377906795.1">
    <property type="nucleotide sequence ID" value="NZ_JBHRZS010000007.1"/>
</dbReference>
<dbReference type="PANTHER" id="PTHR37833:SF1">
    <property type="entry name" value="SIGNAL PEPTIDE PROTEIN"/>
    <property type="match status" value="1"/>
</dbReference>
<dbReference type="EMBL" id="JBHRZS010000007">
    <property type="protein sequence ID" value="MFC3881451.1"/>
    <property type="molecule type" value="Genomic_DNA"/>
</dbReference>
<dbReference type="PANTHER" id="PTHR37833">
    <property type="entry name" value="LIPOPROTEIN-RELATED"/>
    <property type="match status" value="1"/>
</dbReference>
<evidence type="ECO:0000313" key="2">
    <source>
        <dbReference type="Proteomes" id="UP001595805"/>
    </source>
</evidence>
<evidence type="ECO:0000313" key="1">
    <source>
        <dbReference type="EMBL" id="MFC3881451.1"/>
    </source>
</evidence>
<proteinExistence type="predicted"/>
<protein>
    <submittedName>
        <fullName evidence="1">DUF1573 domain-containing protein</fullName>
    </submittedName>
</protein>
<organism evidence="1 2">
    <name type="scientific">Algoriphagus namhaensis</name>
    <dbReference type="NCBI Taxonomy" id="915353"/>
    <lineage>
        <taxon>Bacteria</taxon>
        <taxon>Pseudomonadati</taxon>
        <taxon>Bacteroidota</taxon>
        <taxon>Cytophagia</taxon>
        <taxon>Cytophagales</taxon>
        <taxon>Cyclobacteriaceae</taxon>
        <taxon>Algoriphagus</taxon>
    </lineage>
</organism>
<name>A0ABV8AWX4_9BACT</name>
<keyword evidence="2" id="KW-1185">Reference proteome</keyword>
<accession>A0ABV8AWX4</accession>
<dbReference type="Pfam" id="PF07610">
    <property type="entry name" value="DUF1573"/>
    <property type="match status" value="2"/>
</dbReference>
<dbReference type="Proteomes" id="UP001595805">
    <property type="component" value="Unassembled WGS sequence"/>
</dbReference>
<reference evidence="2" key="1">
    <citation type="journal article" date="2019" name="Int. J. Syst. Evol. Microbiol.">
        <title>The Global Catalogue of Microorganisms (GCM) 10K type strain sequencing project: providing services to taxonomists for standard genome sequencing and annotation.</title>
        <authorList>
            <consortium name="The Broad Institute Genomics Platform"/>
            <consortium name="The Broad Institute Genome Sequencing Center for Infectious Disease"/>
            <person name="Wu L."/>
            <person name="Ma J."/>
        </authorList>
    </citation>
    <scope>NUCLEOTIDE SEQUENCE [LARGE SCALE GENOMIC DNA]</scope>
    <source>
        <strain evidence="2">CCUG 60523</strain>
    </source>
</reference>
<dbReference type="InterPro" id="IPR013783">
    <property type="entry name" value="Ig-like_fold"/>
</dbReference>
<sequence length="363" mass="40592">MNIRASFGLTVLYILLSVFDVSAQEAEIPKTIWEVNRVNLGTILAEQGPQIAEFKFTHTQDSILVIEEVLTDCGCTTAEYTSDSLKVGEEGLVKISFDPVTAAGPFSRMIIVKGNLHSVEDTLFVEGTAIPFPQNPLIDYPVKRLDLGFRQSKVNVGQVFTNEPKLKAIEIFNFGSQTLRADSIFFMGPEYLYLVGATDSIPSKSRGLVQIAYDGAMKNDLGFFEDDITLGWKGADSVRLDVIADVFEYFPPIPREDFNRVPQLLLSTKEIDFKDISPNEVQEEEVMLTNRGQQVLEIRKIQGNCTCLNLEMSGTQINPGESLPLSIKFDPRGRLGRDQRNIYVFSNDPINPVQLILLKSRIE</sequence>